<dbReference type="SUPFAM" id="SSF53335">
    <property type="entry name" value="S-adenosyl-L-methionine-dependent methyltransferases"/>
    <property type="match status" value="1"/>
</dbReference>
<gene>
    <name evidence="3" type="ordered locus">Rumal_0818</name>
</gene>
<keyword evidence="3" id="KW-0489">Methyltransferase</keyword>
<sequence length="261" mass="28240">MSANYKNWVPNVMITAFTAGTAILGAGTAALMCTDLNTDLKKALVGTAGAGTLICGAMTAWSVYAHGKFSYDGKRQLSKDIVEGTAEYFTLPEGGIGLDVGCGSGALTIACAKRNPQGRMVGIDRWGKEYASFSKHLCEENSDAEGVQNTEFHQGDACKLDYPDEYFDAVTSNYVYHNISGVNKQELLRETLRVLKKGGTFAIHDIMTKARYGNMQQFISELYDEGYDKVTLIDTTNGMFMTKAEAVLLGLSGSSLLVGRK</sequence>
<dbReference type="PANTHER" id="PTHR45277:SF1">
    <property type="entry name" value="EXPRESSED PROTEIN"/>
    <property type="match status" value="1"/>
</dbReference>
<dbReference type="OrthoDB" id="43862at2"/>
<dbReference type="InterPro" id="IPR029063">
    <property type="entry name" value="SAM-dependent_MTases_sf"/>
</dbReference>
<keyword evidence="1" id="KW-1133">Transmembrane helix</keyword>
<dbReference type="InterPro" id="IPR025714">
    <property type="entry name" value="Methyltranfer_dom"/>
</dbReference>
<dbReference type="EMBL" id="CP002403">
    <property type="protein sequence ID" value="ADU21349.1"/>
    <property type="molecule type" value="Genomic_DNA"/>
</dbReference>
<dbReference type="CDD" id="cd02440">
    <property type="entry name" value="AdoMet_MTases"/>
    <property type="match status" value="1"/>
</dbReference>
<feature type="transmembrane region" description="Helical" evidence="1">
    <location>
        <begin position="43"/>
        <end position="64"/>
    </location>
</feature>
<accession>E6UIP7</accession>
<keyword evidence="1" id="KW-0472">Membrane</keyword>
<dbReference type="STRING" id="697329.Rumal_0818"/>
<evidence type="ECO:0000313" key="3">
    <source>
        <dbReference type="EMBL" id="ADU21349.1"/>
    </source>
</evidence>
<dbReference type="RefSeq" id="WP_013497531.1">
    <property type="nucleotide sequence ID" value="NC_014833.1"/>
</dbReference>
<proteinExistence type="predicted"/>
<dbReference type="HOGENOM" id="CLU_076542_1_0_9"/>
<dbReference type="GO" id="GO:0032259">
    <property type="term" value="P:methylation"/>
    <property type="evidence" value="ECO:0007669"/>
    <property type="project" value="UniProtKB-KW"/>
</dbReference>
<dbReference type="KEGG" id="ral:Rumal_0818"/>
<organism evidence="3 4">
    <name type="scientific">Ruminococcus albus (strain ATCC 27210 / DSM 20455 / JCM 14654 / NCDO 2250 / 7)</name>
    <dbReference type="NCBI Taxonomy" id="697329"/>
    <lineage>
        <taxon>Bacteria</taxon>
        <taxon>Bacillati</taxon>
        <taxon>Bacillota</taxon>
        <taxon>Clostridia</taxon>
        <taxon>Eubacteriales</taxon>
        <taxon>Oscillospiraceae</taxon>
        <taxon>Ruminococcus</taxon>
    </lineage>
</organism>
<keyword evidence="1" id="KW-0812">Transmembrane</keyword>
<evidence type="ECO:0000313" key="4">
    <source>
        <dbReference type="Proteomes" id="UP000006919"/>
    </source>
</evidence>
<evidence type="ECO:0000256" key="1">
    <source>
        <dbReference type="SAM" id="Phobius"/>
    </source>
</evidence>
<dbReference type="eggNOG" id="COG2226">
    <property type="taxonomic scope" value="Bacteria"/>
</dbReference>
<feature type="domain" description="Methyltransferase" evidence="2">
    <location>
        <begin position="98"/>
        <end position="225"/>
    </location>
</feature>
<evidence type="ECO:0000259" key="2">
    <source>
        <dbReference type="Pfam" id="PF13847"/>
    </source>
</evidence>
<dbReference type="Pfam" id="PF13847">
    <property type="entry name" value="Methyltransf_31"/>
    <property type="match status" value="1"/>
</dbReference>
<dbReference type="Gene3D" id="3.40.50.150">
    <property type="entry name" value="Vaccinia Virus protein VP39"/>
    <property type="match status" value="1"/>
</dbReference>
<dbReference type="Proteomes" id="UP000006919">
    <property type="component" value="Chromosome"/>
</dbReference>
<keyword evidence="3" id="KW-0808">Transferase</keyword>
<protein>
    <submittedName>
        <fullName evidence="3">Methyltransferase type 11</fullName>
    </submittedName>
</protein>
<reference evidence="3 4" key="1">
    <citation type="journal article" date="2011" name="J. Bacteriol.">
        <title>Complete genome of the cellulolytic ruminal bacterium Ruminococcus albus 7.</title>
        <authorList>
            <person name="Suen G."/>
            <person name="Stevenson D.M."/>
            <person name="Bruce D.C."/>
            <person name="Chertkov O."/>
            <person name="Copeland A."/>
            <person name="Cheng J.F."/>
            <person name="Detter C."/>
            <person name="Detter J.C."/>
            <person name="Goodwin L.A."/>
            <person name="Han C.S."/>
            <person name="Hauser L.J."/>
            <person name="Ivanova N.N."/>
            <person name="Kyrpides N.C."/>
            <person name="Land M.L."/>
            <person name="Lapidus A."/>
            <person name="Lucas S."/>
            <person name="Ovchinnikova G."/>
            <person name="Pitluck S."/>
            <person name="Tapia R."/>
            <person name="Woyke T."/>
            <person name="Boyum J."/>
            <person name="Mead D."/>
            <person name="Weimer P.J."/>
        </authorList>
    </citation>
    <scope>NUCLEOTIDE SEQUENCE [LARGE SCALE GENOMIC DNA]</scope>
    <source>
        <strain evidence="4">ATCC 27210 / DSM 20455 / JCM 14654 / NCDO 2250 / 7</strain>
    </source>
</reference>
<feature type="transmembrane region" description="Helical" evidence="1">
    <location>
        <begin position="12"/>
        <end position="31"/>
    </location>
</feature>
<dbReference type="AlphaFoldDB" id="E6UIP7"/>
<dbReference type="GO" id="GO:0008168">
    <property type="term" value="F:methyltransferase activity"/>
    <property type="evidence" value="ECO:0007669"/>
    <property type="project" value="UniProtKB-KW"/>
</dbReference>
<dbReference type="PANTHER" id="PTHR45277">
    <property type="entry name" value="EXPRESSED PROTEIN"/>
    <property type="match status" value="1"/>
</dbReference>
<name>E6UIP7_RUMA7</name>